<keyword evidence="2" id="KW-1133">Transmembrane helix</keyword>
<dbReference type="InterPro" id="IPR027463">
    <property type="entry name" value="AcrB_DN_DC_subdom"/>
</dbReference>
<gene>
    <name evidence="3" type="primary">mexB_3</name>
    <name evidence="3" type="ORF">NCTC10974_03130</name>
</gene>
<dbReference type="InterPro" id="IPR001036">
    <property type="entry name" value="Acrflvin-R"/>
</dbReference>
<organism evidence="3 4">
    <name type="scientific">Escherichia coli</name>
    <dbReference type="NCBI Taxonomy" id="562"/>
    <lineage>
        <taxon>Bacteria</taxon>
        <taxon>Pseudomonadati</taxon>
        <taxon>Pseudomonadota</taxon>
        <taxon>Gammaproteobacteria</taxon>
        <taxon>Enterobacterales</taxon>
        <taxon>Enterobacteriaceae</taxon>
        <taxon>Escherichia</taxon>
    </lineage>
</organism>
<evidence type="ECO:0000313" key="3">
    <source>
        <dbReference type="EMBL" id="VFT69593.1"/>
    </source>
</evidence>
<evidence type="ECO:0000256" key="2">
    <source>
        <dbReference type="ARBA" id="ARBA00022989"/>
    </source>
</evidence>
<reference evidence="3 4" key="1">
    <citation type="submission" date="2019-03" db="EMBL/GenBank/DDBJ databases">
        <authorList>
            <consortium name="Pathogen Informatics"/>
        </authorList>
    </citation>
    <scope>NUCLEOTIDE SEQUENCE [LARGE SCALE GENOMIC DNA]</scope>
    <source>
        <strain evidence="3 4">NCTC10974</strain>
    </source>
</reference>
<evidence type="ECO:0000313" key="4">
    <source>
        <dbReference type="Proteomes" id="UP000358010"/>
    </source>
</evidence>
<keyword evidence="2" id="KW-0472">Membrane</keyword>
<evidence type="ECO:0000256" key="1">
    <source>
        <dbReference type="ARBA" id="ARBA00022692"/>
    </source>
</evidence>
<dbReference type="Gene3D" id="3.30.2090.10">
    <property type="entry name" value="Multidrug efflux transporter AcrB TolC docking domain, DN and DC subdomains"/>
    <property type="match status" value="1"/>
</dbReference>
<dbReference type="EMBL" id="CAADJZ010000001">
    <property type="protein sequence ID" value="VFT69593.1"/>
    <property type="molecule type" value="Genomic_DNA"/>
</dbReference>
<protein>
    <submittedName>
        <fullName evidence="3">Multidrug efflux protein</fullName>
    </submittedName>
</protein>
<dbReference type="GO" id="GO:0005886">
    <property type="term" value="C:plasma membrane"/>
    <property type="evidence" value="ECO:0007669"/>
    <property type="project" value="TreeGrafter"/>
</dbReference>
<dbReference type="Proteomes" id="UP000358010">
    <property type="component" value="Unassembled WGS sequence"/>
</dbReference>
<dbReference type="AlphaFoldDB" id="A0A485JJ42"/>
<proteinExistence type="predicted"/>
<name>A0A485JJ42_ECOLX</name>
<dbReference type="Pfam" id="PF00873">
    <property type="entry name" value="ACR_tran"/>
    <property type="match status" value="1"/>
</dbReference>
<dbReference type="GO" id="GO:0042910">
    <property type="term" value="F:xenobiotic transmembrane transporter activity"/>
    <property type="evidence" value="ECO:0007669"/>
    <property type="project" value="TreeGrafter"/>
</dbReference>
<dbReference type="PANTHER" id="PTHR32063">
    <property type="match status" value="1"/>
</dbReference>
<dbReference type="Gene3D" id="3.30.70.1320">
    <property type="entry name" value="Multidrug efflux transporter AcrB pore domain like"/>
    <property type="match status" value="1"/>
</dbReference>
<accession>A0A485JJ42</accession>
<sequence length="127" mass="14121">MYDTTDKASSSDIADWLVSNVQDPLARVEGVGSLQVFGAEYAMRIWLDPAKLASYSLMPSDVQSAIEAQNVQVTAGKIGALPSPNTQQLTATVRAQSRLQTVDQFKKYYREKPVRRRSCSYKRCGSR</sequence>
<dbReference type="PANTHER" id="PTHR32063:SF32">
    <property type="entry name" value="AMINOGLYCOSIDE EFFLUX PUMP-RELATED"/>
    <property type="match status" value="1"/>
</dbReference>
<dbReference type="SUPFAM" id="SSF82714">
    <property type="entry name" value="Multidrug efflux transporter AcrB TolC docking domain, DN and DC subdomains"/>
    <property type="match status" value="1"/>
</dbReference>
<keyword evidence="1" id="KW-0812">Transmembrane</keyword>